<feature type="transmembrane region" description="Helical" evidence="1">
    <location>
        <begin position="85"/>
        <end position="105"/>
    </location>
</feature>
<name>A0A0G0TS95_9BACT</name>
<feature type="transmembrane region" description="Helical" evidence="1">
    <location>
        <begin position="111"/>
        <end position="128"/>
    </location>
</feature>
<keyword evidence="1" id="KW-0472">Membrane</keyword>
<accession>A0A0G0TS95</accession>
<feature type="transmembrane region" description="Helical" evidence="1">
    <location>
        <begin position="6"/>
        <end position="28"/>
    </location>
</feature>
<keyword evidence="1" id="KW-1133">Transmembrane helix</keyword>
<feature type="transmembrane region" description="Helical" evidence="1">
    <location>
        <begin position="173"/>
        <end position="189"/>
    </location>
</feature>
<feature type="transmembrane region" description="Helical" evidence="1">
    <location>
        <begin position="135"/>
        <end position="153"/>
    </location>
</feature>
<dbReference type="EMBL" id="LBXZ01000005">
    <property type="protein sequence ID" value="KKR40727.1"/>
    <property type="molecule type" value="Genomic_DNA"/>
</dbReference>
<evidence type="ECO:0000313" key="2">
    <source>
        <dbReference type="EMBL" id="KKR40727.1"/>
    </source>
</evidence>
<feature type="transmembrane region" description="Helical" evidence="1">
    <location>
        <begin position="284"/>
        <end position="302"/>
    </location>
</feature>
<protein>
    <recommendedName>
        <fullName evidence="4">Glycosyltransferase RgtA/B/C/D-like domain-containing protein</fullName>
    </recommendedName>
</protein>
<evidence type="ECO:0008006" key="4">
    <source>
        <dbReference type="Google" id="ProtNLM"/>
    </source>
</evidence>
<feature type="transmembrane region" description="Helical" evidence="1">
    <location>
        <begin position="257"/>
        <end position="277"/>
    </location>
</feature>
<feature type="transmembrane region" description="Helical" evidence="1">
    <location>
        <begin position="335"/>
        <end position="358"/>
    </location>
</feature>
<organism evidence="2 3">
    <name type="scientific">Candidatus Yanofskybacteria bacterium GW2011_GWE2_40_11</name>
    <dbReference type="NCBI Taxonomy" id="1619033"/>
    <lineage>
        <taxon>Bacteria</taxon>
        <taxon>Candidatus Yanofskyibacteriota</taxon>
    </lineage>
</organism>
<keyword evidence="1" id="KW-0812">Transmembrane</keyword>
<proteinExistence type="predicted"/>
<dbReference type="Proteomes" id="UP000034072">
    <property type="component" value="Unassembled WGS sequence"/>
</dbReference>
<evidence type="ECO:0000313" key="3">
    <source>
        <dbReference type="Proteomes" id="UP000034072"/>
    </source>
</evidence>
<reference evidence="2 3" key="1">
    <citation type="journal article" date="2015" name="Nature">
        <title>rRNA introns, odd ribosomes, and small enigmatic genomes across a large radiation of phyla.</title>
        <authorList>
            <person name="Brown C.T."/>
            <person name="Hug L.A."/>
            <person name="Thomas B.C."/>
            <person name="Sharon I."/>
            <person name="Castelle C.J."/>
            <person name="Singh A."/>
            <person name="Wilkins M.J."/>
            <person name="Williams K.H."/>
            <person name="Banfield J.F."/>
        </authorList>
    </citation>
    <scope>NUCLEOTIDE SEQUENCE [LARGE SCALE GENOMIC DNA]</scope>
</reference>
<dbReference type="AlphaFoldDB" id="A0A0G0TS95"/>
<gene>
    <name evidence="2" type="ORF">UT75_C0005G0035</name>
</gene>
<sequence>MDKAIGKLALVCLFVLIGSLMIHGLYSINQDIGRHIKIGQVIWETKSVPDTNLFSFTVPNHPFVNHHWLSELFFYALSSIVSLKWFIIFKAILNLSAFLIVYTAVRKRSSVSAILLPFFLAAMVFVERTDVRPEIFSYLYLALFLYILIKAKYEARYQWLYALPFIQVLWTNYHIYFVLGPIMTLFFLIDRYAHDRENRQILKTSAIVFGLTCLATLINPSFVTGALEPLNIMRDYGYSIVENQSIFFLTDYGISKFTISVFELSIIALAISFFVALKNGARKITFEALTAITFAILGIYMIRNFGPYSLVLATIGSLNFGYVKSEIKERGLTILYTLATIIILLVTLQVINGNFYAFTASGKKFNLEVPTGADNAVNFIKQNNIRGPVFNNFDIGSFMIWKMWPDEKVFVDGRPEAYGVDFFEKIYKPMQESPETWARLSEEYKINYILFAHTDITPWAQTFLNYIITDKKWAMVYIDNNSVIFLKDTIDNKALISKFRK</sequence>
<evidence type="ECO:0000256" key="1">
    <source>
        <dbReference type="SAM" id="Phobius"/>
    </source>
</evidence>
<comment type="caution">
    <text evidence="2">The sequence shown here is derived from an EMBL/GenBank/DDBJ whole genome shotgun (WGS) entry which is preliminary data.</text>
</comment>
<feature type="transmembrane region" description="Helical" evidence="1">
    <location>
        <begin position="201"/>
        <end position="223"/>
    </location>
</feature>